<evidence type="ECO:0000313" key="3">
    <source>
        <dbReference type="Proteomes" id="UP000886722"/>
    </source>
</evidence>
<reference evidence="2" key="2">
    <citation type="journal article" date="2021" name="PeerJ">
        <title>Extensive microbial diversity within the chicken gut microbiome revealed by metagenomics and culture.</title>
        <authorList>
            <person name="Gilroy R."/>
            <person name="Ravi A."/>
            <person name="Getino M."/>
            <person name="Pursley I."/>
            <person name="Horton D.L."/>
            <person name="Alikhan N.F."/>
            <person name="Baker D."/>
            <person name="Gharbi K."/>
            <person name="Hall N."/>
            <person name="Watson M."/>
            <person name="Adriaenssens E.M."/>
            <person name="Foster-Nyarko E."/>
            <person name="Jarju S."/>
            <person name="Secka A."/>
            <person name="Antonio M."/>
            <person name="Oren A."/>
            <person name="Chaudhuri R.R."/>
            <person name="La Ragione R."/>
            <person name="Hildebrand F."/>
            <person name="Pallen M.J."/>
        </authorList>
    </citation>
    <scope>NUCLEOTIDE SEQUENCE</scope>
    <source>
        <strain evidence="2">21143</strain>
    </source>
</reference>
<dbReference type="AlphaFoldDB" id="A0A9D1GG01"/>
<organism evidence="2 3">
    <name type="scientific">Candidatus Caccoplasma intestinavium</name>
    <dbReference type="NCBI Taxonomy" id="2840716"/>
    <lineage>
        <taxon>Bacteria</taxon>
        <taxon>Pseudomonadati</taxon>
        <taxon>Bacteroidota</taxon>
        <taxon>Bacteroidia</taxon>
        <taxon>Bacteroidales</taxon>
        <taxon>Bacteroidaceae</taxon>
        <taxon>Bacteroidaceae incertae sedis</taxon>
        <taxon>Candidatus Caccoplasma</taxon>
    </lineage>
</organism>
<dbReference type="PROSITE" id="PS51257">
    <property type="entry name" value="PROKAR_LIPOPROTEIN"/>
    <property type="match status" value="1"/>
</dbReference>
<dbReference type="EMBL" id="DVKT01000076">
    <property type="protein sequence ID" value="HIT40430.1"/>
    <property type="molecule type" value="Genomic_DNA"/>
</dbReference>
<accession>A0A9D1GG01</accession>
<protein>
    <submittedName>
        <fullName evidence="2">Uncharacterized protein</fullName>
    </submittedName>
</protein>
<name>A0A9D1GG01_9BACT</name>
<evidence type="ECO:0000256" key="1">
    <source>
        <dbReference type="SAM" id="SignalP"/>
    </source>
</evidence>
<evidence type="ECO:0000313" key="2">
    <source>
        <dbReference type="EMBL" id="HIT40430.1"/>
    </source>
</evidence>
<sequence length="405" mass="45579">MKKTLMFASCLLAAVAFTACSDDDNNNDGGNGNDITNQTPDEAIDAFNTKYDLNATLDVDTATFCYASPDGRMFKWDTDIVTEDGDSVPDFYGQYFVAADNEYVGKVLNFLETEVFPVFGNDFIAKYMPRTIYFASEVQYNPYYTNRGMGLVSHSKDIHYAFEGGTCCPEFIMFSHCCADFDTMDKTYLKRLYTSLVVEYVFSNIANSQLEEPTEFNQYSIDYTVGVDLGGLIFSVNANSDGYYSSTADDFEEGWVNYGLYWNSFDEIVNGENLWHVPTIWYQSELRPGRVGVCELNLFSSEQVAEVGYPTAYYANYFRPSLAQVMGDYVAFIVTTTAAEKEAYYAEVEASLSLEENGFFAFPPAEDYLNGSGKTKEDVLPDIKARVELCKEYFAQYGVTLADKQ</sequence>
<dbReference type="Gene3D" id="3.40.390.70">
    <property type="match status" value="1"/>
</dbReference>
<gene>
    <name evidence="2" type="ORF">IAD06_10425</name>
</gene>
<dbReference type="Proteomes" id="UP000886722">
    <property type="component" value="Unassembled WGS sequence"/>
</dbReference>
<comment type="caution">
    <text evidence="2">The sequence shown here is derived from an EMBL/GenBank/DDBJ whole genome shotgun (WGS) entry which is preliminary data.</text>
</comment>
<keyword evidence="1" id="KW-0732">Signal</keyword>
<reference evidence="2" key="1">
    <citation type="submission" date="2020-10" db="EMBL/GenBank/DDBJ databases">
        <authorList>
            <person name="Gilroy R."/>
        </authorList>
    </citation>
    <scope>NUCLEOTIDE SEQUENCE</scope>
    <source>
        <strain evidence="2">21143</strain>
    </source>
</reference>
<feature type="chain" id="PRO_5039512992" evidence="1">
    <location>
        <begin position="22"/>
        <end position="405"/>
    </location>
</feature>
<proteinExistence type="predicted"/>
<feature type="signal peptide" evidence="1">
    <location>
        <begin position="1"/>
        <end position="21"/>
    </location>
</feature>